<reference evidence="1 2" key="1">
    <citation type="journal article" date="2019" name="Fungal Biol. Biotechnol.">
        <title>Draft genome sequence of fastidious pathogen Ceratobasidium theobromae, which causes vascular-streak dieback in Theobroma cacao.</title>
        <authorList>
            <person name="Ali S.S."/>
            <person name="Asman A."/>
            <person name="Shao J."/>
            <person name="Firmansyah A.P."/>
            <person name="Susilo A.W."/>
            <person name="Rosmana A."/>
            <person name="McMahon P."/>
            <person name="Junaid M."/>
            <person name="Guest D."/>
            <person name="Kheng T.Y."/>
            <person name="Meinhardt L.W."/>
            <person name="Bailey B.A."/>
        </authorList>
    </citation>
    <scope>NUCLEOTIDE SEQUENCE [LARGE SCALE GENOMIC DNA]</scope>
    <source>
        <strain evidence="1 2">CT2</strain>
    </source>
</reference>
<proteinExistence type="predicted"/>
<gene>
    <name evidence="1" type="ORF">CTheo_7229</name>
</gene>
<evidence type="ECO:0008006" key="3">
    <source>
        <dbReference type="Google" id="ProtNLM"/>
    </source>
</evidence>
<comment type="caution">
    <text evidence="1">The sequence shown here is derived from an EMBL/GenBank/DDBJ whole genome shotgun (WGS) entry which is preliminary data.</text>
</comment>
<dbReference type="Gene3D" id="3.30.420.40">
    <property type="match status" value="2"/>
</dbReference>
<dbReference type="Proteomes" id="UP000383932">
    <property type="component" value="Unassembled WGS sequence"/>
</dbReference>
<dbReference type="Gene3D" id="3.90.640.10">
    <property type="entry name" value="Actin, Chain A, domain 4"/>
    <property type="match status" value="1"/>
</dbReference>
<dbReference type="PANTHER" id="PTHR14187">
    <property type="entry name" value="ALPHA KINASE/ELONGATION FACTOR 2 KINASE"/>
    <property type="match status" value="1"/>
</dbReference>
<dbReference type="AlphaFoldDB" id="A0A5N5QC50"/>
<dbReference type="InterPro" id="IPR043129">
    <property type="entry name" value="ATPase_NBD"/>
</dbReference>
<evidence type="ECO:0000313" key="2">
    <source>
        <dbReference type="Proteomes" id="UP000383932"/>
    </source>
</evidence>
<sequence length="502" mass="55739">MASIRAPFQEWTGESKIMVGVDIGTTQSGVAFVFLERGCKPTIHRVIRWPGLEVDRAAAKIPTLVWYDNNKKAVSFGAEALQPQVEEQAEDNALPFGVSLRQIYSDYVGYLLKHTQAYFEDRIIDGRKTWDCYKPTLEVVMAHPPGWGIRERFFLRTAVVDTGFVNHYNASRRVKFVTEAEASAHFCIWHSNLGSQLQPGTNFAVCDAGGSTVDTTLYSVVSTSPLLRLQEQRPSACIQAGAIFVDFEAEKYLRKTLASAELSPYDIGEYTNAGVKDFESVAKRLFRDPNETTRYSIIIAHASFTNASINTCCGGMSLSGAVIKSFFDGCTTQIMHSVDQQIEGLVVPHILLVGGFGDSEYLKSEFKKRYESQGCQITLINDSTSKAVADGAIMWAVANTVFSCARFSYGMQTSIRFDPPSPDHQGRHVIIDPSGYGIIPGRWFQLIAKGVPLEMDSVIRQSFSLTYTTPNSRPGNFTLDLFSYSGSDEPMWMRDEQGTLLI</sequence>
<dbReference type="EMBL" id="SSOP01000286">
    <property type="protein sequence ID" value="KAB5589322.1"/>
    <property type="molecule type" value="Genomic_DNA"/>
</dbReference>
<evidence type="ECO:0000313" key="1">
    <source>
        <dbReference type="EMBL" id="KAB5589322.1"/>
    </source>
</evidence>
<keyword evidence="2" id="KW-1185">Reference proteome</keyword>
<organism evidence="1 2">
    <name type="scientific">Ceratobasidium theobromae</name>
    <dbReference type="NCBI Taxonomy" id="1582974"/>
    <lineage>
        <taxon>Eukaryota</taxon>
        <taxon>Fungi</taxon>
        <taxon>Dikarya</taxon>
        <taxon>Basidiomycota</taxon>
        <taxon>Agaricomycotina</taxon>
        <taxon>Agaricomycetes</taxon>
        <taxon>Cantharellales</taxon>
        <taxon>Ceratobasidiaceae</taxon>
        <taxon>Ceratobasidium</taxon>
    </lineage>
</organism>
<dbReference type="CDD" id="cd10170">
    <property type="entry name" value="ASKHA_NBD_HSP70"/>
    <property type="match status" value="1"/>
</dbReference>
<accession>A0A5N5QC50</accession>
<dbReference type="OrthoDB" id="2963168at2759"/>
<protein>
    <recommendedName>
        <fullName evidence="3">Heat shock protein HSP70</fullName>
    </recommendedName>
</protein>
<name>A0A5N5QC50_9AGAM</name>
<dbReference type="PANTHER" id="PTHR14187:SF5">
    <property type="entry name" value="HEAT SHOCK 70 KDA PROTEIN 12A"/>
    <property type="match status" value="1"/>
</dbReference>
<dbReference type="SUPFAM" id="SSF53067">
    <property type="entry name" value="Actin-like ATPase domain"/>
    <property type="match status" value="2"/>
</dbReference>